<evidence type="ECO:0000256" key="6">
    <source>
        <dbReference type="ARBA" id="ARBA00022723"/>
    </source>
</evidence>
<sequence length="626" mass="67773">MRSPWRAVLALTLLVGFLAVAAVLAAASAGAALYAMADGDVGMTAIQLLVVSALLGTAVGLFLPPLLRGRPKARGHLVDRQAQPDLWRLIDELSEVARTRPPDELRVVPGVRVALWEDATPLGLVPGHRCLELGLPLLGGLTVSELRAVLAHELAHLGGREGLLTTVTYRATGVVERIVADAGEDWRRRVVQTWAGWFRRAAEPVNRRQERAADEAAVAAAGVDATRSAVRRMAALERAWSHYGQQYLALAPVARRTPDVLLGFRSYLSAPSRRREWEGLADEALDGGPSGPFDCHAPLRERIEAMRGDSADGAPEPDDRPAWSLLSDPGRSVPELEDALLVDLGPRAPWPDLVRVAVVRKAEDAARRLSRAVLDSGVRVDGRAAQTTIAGVLLAVHRGLGADLVKPALDPGLAPAEVPEASQSLLAELLSGAVTAALCRTGRARPELNWDGPCWLRLATGHVVDVERLVGPAVRTPRLVPQLHRHLVRIGVPLDFAARPADAPEPELLACANGVKCQGDPHDVRVYDSGLLVLPAGSPARKPLPELRRRPGARWVCGHDVEWARLVLRRSGWDVWLQLRGGDELELTSTRDTAHDGEPQEGMARLLGDRLEVEDVRQRRREPAHP</sequence>
<dbReference type="Gene3D" id="3.30.2010.10">
    <property type="entry name" value="Metalloproteases ('zincins'), catalytic domain"/>
    <property type="match status" value="1"/>
</dbReference>
<reference evidence="15 16" key="1">
    <citation type="submission" date="2022-06" db="EMBL/GenBank/DDBJ databases">
        <title>Genomic Encyclopedia of Archaeal and Bacterial Type Strains, Phase II (KMG-II): from individual species to whole genera.</title>
        <authorList>
            <person name="Goeker M."/>
        </authorList>
    </citation>
    <scope>NUCLEOTIDE SEQUENCE [LARGE SCALE GENOMIC DNA]</scope>
    <source>
        <strain evidence="15 16">DSM 40477</strain>
    </source>
</reference>
<evidence type="ECO:0000256" key="13">
    <source>
        <dbReference type="SAM" id="Phobius"/>
    </source>
</evidence>
<keyword evidence="16" id="KW-1185">Reference proteome</keyword>
<evidence type="ECO:0000256" key="7">
    <source>
        <dbReference type="ARBA" id="ARBA00022801"/>
    </source>
</evidence>
<keyword evidence="4 15" id="KW-0645">Protease</keyword>
<name>A0ABT1HVD9_STRSD</name>
<evidence type="ECO:0000256" key="8">
    <source>
        <dbReference type="ARBA" id="ARBA00022833"/>
    </source>
</evidence>
<comment type="subcellular location">
    <subcellularLocation>
        <location evidence="2">Cell membrane</location>
        <topology evidence="2">Multi-pass membrane protein</topology>
    </subcellularLocation>
</comment>
<keyword evidence="5 13" id="KW-0812">Transmembrane</keyword>
<keyword evidence="3" id="KW-1003">Cell membrane</keyword>
<evidence type="ECO:0000256" key="3">
    <source>
        <dbReference type="ARBA" id="ARBA00022475"/>
    </source>
</evidence>
<dbReference type="PANTHER" id="PTHR43221">
    <property type="entry name" value="PROTEASE HTPX"/>
    <property type="match status" value="1"/>
</dbReference>
<evidence type="ECO:0000256" key="9">
    <source>
        <dbReference type="ARBA" id="ARBA00022989"/>
    </source>
</evidence>
<dbReference type="RefSeq" id="WP_253670357.1">
    <property type="nucleotide sequence ID" value="NZ_JAMTCP010000017.1"/>
</dbReference>
<dbReference type="Pfam" id="PF01435">
    <property type="entry name" value="Peptidase_M48"/>
    <property type="match status" value="1"/>
</dbReference>
<dbReference type="GO" id="GO:0006508">
    <property type="term" value="P:proteolysis"/>
    <property type="evidence" value="ECO:0007669"/>
    <property type="project" value="UniProtKB-KW"/>
</dbReference>
<dbReference type="EMBL" id="JAMTCP010000017">
    <property type="protein sequence ID" value="MCP2259461.1"/>
    <property type="molecule type" value="Genomic_DNA"/>
</dbReference>
<keyword evidence="11 13" id="KW-0472">Membrane</keyword>
<evidence type="ECO:0000256" key="10">
    <source>
        <dbReference type="ARBA" id="ARBA00023049"/>
    </source>
</evidence>
<evidence type="ECO:0000256" key="5">
    <source>
        <dbReference type="ARBA" id="ARBA00022692"/>
    </source>
</evidence>
<dbReference type="PANTHER" id="PTHR43221:SF1">
    <property type="entry name" value="PROTEASE HTPX"/>
    <property type="match status" value="1"/>
</dbReference>
<organism evidence="15 16">
    <name type="scientific">Streptoalloteichus tenebrarius (strain ATCC 17920 / DSM 40477 / JCM 4838 / CBS 697.72 / NBRC 16177 / NCIMB 11028 / NRRL B-12390 / A12253. 1 / ISP 5477)</name>
    <name type="common">Streptomyces tenebrarius</name>
    <dbReference type="NCBI Taxonomy" id="1933"/>
    <lineage>
        <taxon>Bacteria</taxon>
        <taxon>Bacillati</taxon>
        <taxon>Actinomycetota</taxon>
        <taxon>Actinomycetes</taxon>
        <taxon>Pseudonocardiales</taxon>
        <taxon>Pseudonocardiaceae</taxon>
        <taxon>Streptoalloteichus</taxon>
    </lineage>
</organism>
<feature type="region of interest" description="Disordered" evidence="12">
    <location>
        <begin position="588"/>
        <end position="626"/>
    </location>
</feature>
<evidence type="ECO:0000256" key="2">
    <source>
        <dbReference type="ARBA" id="ARBA00004651"/>
    </source>
</evidence>
<keyword evidence="8" id="KW-0862">Zinc</keyword>
<gene>
    <name evidence="15" type="ORF">LX15_003166</name>
</gene>
<evidence type="ECO:0000259" key="14">
    <source>
        <dbReference type="Pfam" id="PF01435"/>
    </source>
</evidence>
<keyword evidence="10" id="KW-0482">Metalloprotease</keyword>
<comment type="caution">
    <text evidence="15">The sequence shown here is derived from an EMBL/GenBank/DDBJ whole genome shotgun (WGS) entry which is preliminary data.</text>
</comment>
<feature type="compositionally biased region" description="Basic and acidic residues" evidence="12">
    <location>
        <begin position="607"/>
        <end position="626"/>
    </location>
</feature>
<keyword evidence="7" id="KW-0378">Hydrolase</keyword>
<evidence type="ECO:0000256" key="12">
    <source>
        <dbReference type="SAM" id="MobiDB-lite"/>
    </source>
</evidence>
<accession>A0ABT1HVD9</accession>
<comment type="cofactor">
    <cofactor evidence="1">
        <name>Zn(2+)</name>
        <dbReference type="ChEBI" id="CHEBI:29105"/>
    </cofactor>
</comment>
<keyword evidence="6" id="KW-0479">Metal-binding</keyword>
<keyword evidence="9 13" id="KW-1133">Transmembrane helix</keyword>
<evidence type="ECO:0000256" key="4">
    <source>
        <dbReference type="ARBA" id="ARBA00022670"/>
    </source>
</evidence>
<feature type="domain" description="Peptidase M48" evidence="14">
    <location>
        <begin position="137"/>
        <end position="307"/>
    </location>
</feature>
<evidence type="ECO:0000256" key="11">
    <source>
        <dbReference type="ARBA" id="ARBA00023136"/>
    </source>
</evidence>
<dbReference type="GO" id="GO:0008233">
    <property type="term" value="F:peptidase activity"/>
    <property type="evidence" value="ECO:0007669"/>
    <property type="project" value="UniProtKB-KW"/>
</dbReference>
<feature type="transmembrane region" description="Helical" evidence="13">
    <location>
        <begin position="41"/>
        <end position="63"/>
    </location>
</feature>
<dbReference type="Proteomes" id="UP001205311">
    <property type="component" value="Unassembled WGS sequence"/>
</dbReference>
<proteinExistence type="predicted"/>
<protein>
    <submittedName>
        <fullName evidence="15">Zn-dependent protease with chaperone function</fullName>
    </submittedName>
</protein>
<evidence type="ECO:0000313" key="15">
    <source>
        <dbReference type="EMBL" id="MCP2259461.1"/>
    </source>
</evidence>
<dbReference type="InterPro" id="IPR001915">
    <property type="entry name" value="Peptidase_M48"/>
</dbReference>
<dbReference type="InterPro" id="IPR050083">
    <property type="entry name" value="HtpX_protease"/>
</dbReference>
<evidence type="ECO:0000256" key="1">
    <source>
        <dbReference type="ARBA" id="ARBA00001947"/>
    </source>
</evidence>
<evidence type="ECO:0000313" key="16">
    <source>
        <dbReference type="Proteomes" id="UP001205311"/>
    </source>
</evidence>